<dbReference type="Pfam" id="PF04278">
    <property type="entry name" value="Tic22"/>
    <property type="match status" value="1"/>
</dbReference>
<reference evidence="4" key="1">
    <citation type="submission" date="2014-09" db="EMBL/GenBank/DDBJ databases">
        <authorList>
            <person name="Magalhaes I.L.F."/>
            <person name="Oliveira U."/>
            <person name="Santos F.R."/>
            <person name="Vidigal T.H.D.A."/>
            <person name="Brescovit A.D."/>
            <person name="Santos A.J."/>
        </authorList>
    </citation>
    <scope>NUCLEOTIDE SEQUENCE</scope>
    <source>
        <tissue evidence="4">Shoot tissue taken approximately 20 cm above the soil surface</tissue>
    </source>
</reference>
<proteinExistence type="predicted"/>
<dbReference type="AlphaFoldDB" id="A0A0A9DP66"/>
<protein>
    <submittedName>
        <fullName evidence="4">Uncharacterized protein</fullName>
    </submittedName>
</protein>
<evidence type="ECO:0000256" key="1">
    <source>
        <dbReference type="ARBA" id="ARBA00004229"/>
    </source>
</evidence>
<dbReference type="InterPro" id="IPR007378">
    <property type="entry name" value="Tic22-like"/>
</dbReference>
<dbReference type="GO" id="GO:0009507">
    <property type="term" value="C:chloroplast"/>
    <property type="evidence" value="ECO:0007669"/>
    <property type="project" value="UniProtKB-SubCell"/>
</dbReference>
<accession>A0A0A9DP66</accession>
<evidence type="ECO:0000256" key="2">
    <source>
        <dbReference type="ARBA" id="ARBA00022528"/>
    </source>
</evidence>
<dbReference type="EMBL" id="GBRH01210440">
    <property type="protein sequence ID" value="JAD87455.1"/>
    <property type="molecule type" value="Transcribed_RNA"/>
</dbReference>
<name>A0A0A9DP66_ARUDO</name>
<dbReference type="GO" id="GO:0015031">
    <property type="term" value="P:protein transport"/>
    <property type="evidence" value="ECO:0007669"/>
    <property type="project" value="InterPro"/>
</dbReference>
<keyword evidence="2" id="KW-0150">Chloroplast</keyword>
<sequence>MSDNKRYRPVFFRKEDLDNSLYRTSRDQQNLTLLLGSVILRFLHWRT</sequence>
<keyword evidence="3" id="KW-0934">Plastid</keyword>
<reference evidence="4" key="2">
    <citation type="journal article" date="2015" name="Data Brief">
        <title>Shoot transcriptome of the giant reed, Arundo donax.</title>
        <authorList>
            <person name="Barrero R.A."/>
            <person name="Guerrero F.D."/>
            <person name="Moolhuijzen P."/>
            <person name="Goolsby J.A."/>
            <person name="Tidwell J."/>
            <person name="Bellgard S.E."/>
            <person name="Bellgard M.I."/>
        </authorList>
    </citation>
    <scope>NUCLEOTIDE SEQUENCE</scope>
    <source>
        <tissue evidence="4">Shoot tissue taken approximately 20 cm above the soil surface</tissue>
    </source>
</reference>
<evidence type="ECO:0000313" key="4">
    <source>
        <dbReference type="EMBL" id="JAD87455.1"/>
    </source>
</evidence>
<comment type="subcellular location">
    <subcellularLocation>
        <location evidence="1">Plastid</location>
        <location evidence="1">Chloroplast</location>
    </subcellularLocation>
</comment>
<organism evidence="4">
    <name type="scientific">Arundo donax</name>
    <name type="common">Giant reed</name>
    <name type="synonym">Donax arundinaceus</name>
    <dbReference type="NCBI Taxonomy" id="35708"/>
    <lineage>
        <taxon>Eukaryota</taxon>
        <taxon>Viridiplantae</taxon>
        <taxon>Streptophyta</taxon>
        <taxon>Embryophyta</taxon>
        <taxon>Tracheophyta</taxon>
        <taxon>Spermatophyta</taxon>
        <taxon>Magnoliopsida</taxon>
        <taxon>Liliopsida</taxon>
        <taxon>Poales</taxon>
        <taxon>Poaceae</taxon>
        <taxon>PACMAD clade</taxon>
        <taxon>Arundinoideae</taxon>
        <taxon>Arundineae</taxon>
        <taxon>Arundo</taxon>
    </lineage>
</organism>
<evidence type="ECO:0000256" key="3">
    <source>
        <dbReference type="ARBA" id="ARBA00022640"/>
    </source>
</evidence>